<evidence type="ECO:0000256" key="9">
    <source>
        <dbReference type="ARBA" id="ARBA00022842"/>
    </source>
</evidence>
<comment type="cofactor">
    <cofactor evidence="15">
        <name>Mg(2+)</name>
        <dbReference type="ChEBI" id="CHEBI:18420"/>
    </cofactor>
    <cofactor evidence="15">
        <name>Mn(2+)</name>
        <dbReference type="ChEBI" id="CHEBI:29035"/>
    </cofactor>
</comment>
<dbReference type="GO" id="GO:0003911">
    <property type="term" value="F:DNA ligase (NAD+) activity"/>
    <property type="evidence" value="ECO:0007669"/>
    <property type="project" value="UniProtKB-UniRule"/>
</dbReference>
<dbReference type="PROSITE" id="PS01055">
    <property type="entry name" value="DNA_LIGASE_N1"/>
    <property type="match status" value="1"/>
</dbReference>
<dbReference type="InterPro" id="IPR041663">
    <property type="entry name" value="DisA/LigA_HHH"/>
</dbReference>
<evidence type="ECO:0000256" key="10">
    <source>
        <dbReference type="ARBA" id="ARBA00023027"/>
    </source>
</evidence>
<dbReference type="PROSITE" id="PS01056">
    <property type="entry name" value="DNA_LIGASE_N2"/>
    <property type="match status" value="1"/>
</dbReference>
<evidence type="ECO:0000256" key="4">
    <source>
        <dbReference type="ARBA" id="ARBA00022598"/>
    </source>
</evidence>
<dbReference type="InterPro" id="IPR004149">
    <property type="entry name" value="Znf_DNAligase_C4"/>
</dbReference>
<feature type="active site" description="N6-AMP-lysine intermediate" evidence="15">
    <location>
        <position position="134"/>
    </location>
</feature>
<evidence type="ECO:0000256" key="8">
    <source>
        <dbReference type="ARBA" id="ARBA00022833"/>
    </source>
</evidence>
<dbReference type="NCBIfam" id="NF005932">
    <property type="entry name" value="PRK07956.1"/>
    <property type="match status" value="1"/>
</dbReference>
<keyword evidence="6 15" id="KW-0479">Metal-binding</keyword>
<keyword evidence="19" id="KW-1185">Reference proteome</keyword>
<evidence type="ECO:0000256" key="11">
    <source>
        <dbReference type="ARBA" id="ARBA00023204"/>
    </source>
</evidence>
<evidence type="ECO:0000256" key="13">
    <source>
        <dbReference type="ARBA" id="ARBA00034005"/>
    </source>
</evidence>
<feature type="domain" description="BRCT" evidence="17">
    <location>
        <begin position="625"/>
        <end position="698"/>
    </location>
</feature>
<dbReference type="SMART" id="SM00292">
    <property type="entry name" value="BRCT"/>
    <property type="match status" value="1"/>
</dbReference>
<dbReference type="FunFam" id="3.30.470.30:FF:000001">
    <property type="entry name" value="DNA ligase"/>
    <property type="match status" value="1"/>
</dbReference>
<dbReference type="EMBL" id="VWPJ01000015">
    <property type="protein sequence ID" value="KAA5604648.1"/>
    <property type="molecule type" value="Genomic_DNA"/>
</dbReference>
<dbReference type="InterPro" id="IPR033136">
    <property type="entry name" value="DNA_ligase_CS"/>
</dbReference>
<evidence type="ECO:0000256" key="1">
    <source>
        <dbReference type="ARBA" id="ARBA00004067"/>
    </source>
</evidence>
<evidence type="ECO:0000256" key="7">
    <source>
        <dbReference type="ARBA" id="ARBA00022763"/>
    </source>
</evidence>
<dbReference type="Gene3D" id="6.20.10.30">
    <property type="match status" value="1"/>
</dbReference>
<feature type="binding site" evidence="15">
    <location>
        <position position="450"/>
    </location>
    <ligand>
        <name>Zn(2+)</name>
        <dbReference type="ChEBI" id="CHEBI:29105"/>
    </ligand>
</feature>
<dbReference type="GO" id="GO:0006260">
    <property type="term" value="P:DNA replication"/>
    <property type="evidence" value="ECO:0007669"/>
    <property type="project" value="UniProtKB-KW"/>
</dbReference>
<evidence type="ECO:0000256" key="6">
    <source>
        <dbReference type="ARBA" id="ARBA00022723"/>
    </source>
</evidence>
<evidence type="ECO:0000256" key="16">
    <source>
        <dbReference type="RuleBase" id="RU000618"/>
    </source>
</evidence>
<dbReference type="Proteomes" id="UP000324065">
    <property type="component" value="Unassembled WGS sequence"/>
</dbReference>
<dbReference type="PANTHER" id="PTHR23389:SF9">
    <property type="entry name" value="DNA LIGASE"/>
    <property type="match status" value="1"/>
</dbReference>
<keyword evidence="4 15" id="KW-0436">Ligase</keyword>
<feature type="binding site" evidence="15">
    <location>
        <position position="429"/>
    </location>
    <ligand>
        <name>Zn(2+)</name>
        <dbReference type="ChEBI" id="CHEBI:29105"/>
    </ligand>
</feature>
<dbReference type="Pfam" id="PF03120">
    <property type="entry name" value="OB_DNA_ligase"/>
    <property type="match status" value="1"/>
</dbReference>
<keyword evidence="10 15" id="KW-0520">NAD</keyword>
<dbReference type="SUPFAM" id="SSF47781">
    <property type="entry name" value="RuvA domain 2-like"/>
    <property type="match status" value="1"/>
</dbReference>
<comment type="catalytic activity">
    <reaction evidence="13 15 16">
        <text>NAD(+) + (deoxyribonucleotide)n-3'-hydroxyl + 5'-phospho-(deoxyribonucleotide)m = (deoxyribonucleotide)n+m + AMP + beta-nicotinamide D-nucleotide.</text>
        <dbReference type="EC" id="6.5.1.2"/>
    </reaction>
</comment>
<dbReference type="GO" id="GO:0006281">
    <property type="term" value="P:DNA repair"/>
    <property type="evidence" value="ECO:0007669"/>
    <property type="project" value="UniProtKB-KW"/>
</dbReference>
<organism evidence="18 19">
    <name type="scientific">Roseospira marina</name>
    <dbReference type="NCBI Taxonomy" id="140057"/>
    <lineage>
        <taxon>Bacteria</taxon>
        <taxon>Pseudomonadati</taxon>
        <taxon>Pseudomonadota</taxon>
        <taxon>Alphaproteobacteria</taxon>
        <taxon>Rhodospirillales</taxon>
        <taxon>Rhodospirillaceae</taxon>
        <taxon>Roseospira</taxon>
    </lineage>
</organism>
<dbReference type="PANTHER" id="PTHR23389">
    <property type="entry name" value="CHROMOSOME TRANSMISSION FIDELITY FACTOR 18"/>
    <property type="match status" value="1"/>
</dbReference>
<dbReference type="CDD" id="cd00114">
    <property type="entry name" value="LIGANc"/>
    <property type="match status" value="1"/>
</dbReference>
<dbReference type="HAMAP" id="MF_01588">
    <property type="entry name" value="DNA_ligase_A"/>
    <property type="match status" value="1"/>
</dbReference>
<comment type="caution">
    <text evidence="15">Lacks conserved residue(s) required for the propagation of feature annotation.</text>
</comment>
<comment type="similarity">
    <text evidence="14 15">Belongs to the NAD-dependent DNA ligase family. LigA subfamily.</text>
</comment>
<dbReference type="NCBIfam" id="TIGR00575">
    <property type="entry name" value="dnlj"/>
    <property type="match status" value="1"/>
</dbReference>
<dbReference type="Gene3D" id="2.40.50.140">
    <property type="entry name" value="Nucleic acid-binding proteins"/>
    <property type="match status" value="1"/>
</dbReference>
<comment type="function">
    <text evidence="1 15">DNA ligase that catalyzes the formation of phosphodiester linkages between 5'-phosphoryl and 3'-hydroxyl groups in double-stranded DNA using NAD as a coenzyme and as the energy source for the reaction. It is essential for DNA replication and repair of damaged DNA.</text>
</comment>
<dbReference type="SUPFAM" id="SSF56091">
    <property type="entry name" value="DNA ligase/mRNA capping enzyme, catalytic domain"/>
    <property type="match status" value="1"/>
</dbReference>
<dbReference type="Pfam" id="PF00533">
    <property type="entry name" value="BRCT"/>
    <property type="match status" value="1"/>
</dbReference>
<dbReference type="GO" id="GO:0046872">
    <property type="term" value="F:metal ion binding"/>
    <property type="evidence" value="ECO:0007669"/>
    <property type="project" value="UniProtKB-KW"/>
</dbReference>
<dbReference type="InterPro" id="IPR012340">
    <property type="entry name" value="NA-bd_OB-fold"/>
</dbReference>
<dbReference type="SUPFAM" id="SSF50249">
    <property type="entry name" value="Nucleic acid-binding proteins"/>
    <property type="match status" value="1"/>
</dbReference>
<dbReference type="CDD" id="cd17748">
    <property type="entry name" value="BRCT_DNA_ligase_like"/>
    <property type="match status" value="1"/>
</dbReference>
<feature type="binding site" evidence="15">
    <location>
        <begin position="98"/>
        <end position="99"/>
    </location>
    <ligand>
        <name>NAD(+)</name>
        <dbReference type="ChEBI" id="CHEBI:57540"/>
    </ligand>
</feature>
<evidence type="ECO:0000259" key="17">
    <source>
        <dbReference type="PROSITE" id="PS50172"/>
    </source>
</evidence>
<dbReference type="AlphaFoldDB" id="A0A5M6IAF6"/>
<feature type="binding site" evidence="15">
    <location>
        <position position="332"/>
    </location>
    <ligand>
        <name>NAD(+)</name>
        <dbReference type="ChEBI" id="CHEBI:57540"/>
    </ligand>
</feature>
<dbReference type="SUPFAM" id="SSF52113">
    <property type="entry name" value="BRCT domain"/>
    <property type="match status" value="1"/>
</dbReference>
<feature type="binding site" evidence="15">
    <location>
        <position position="155"/>
    </location>
    <ligand>
        <name>NAD(+)</name>
        <dbReference type="ChEBI" id="CHEBI:57540"/>
    </ligand>
</feature>
<dbReference type="EC" id="6.5.1.2" evidence="2 15"/>
<dbReference type="FunFam" id="2.40.50.140:FF:000012">
    <property type="entry name" value="DNA ligase"/>
    <property type="match status" value="1"/>
</dbReference>
<dbReference type="InterPro" id="IPR018239">
    <property type="entry name" value="DNA_ligase_AS"/>
</dbReference>
<sequence length="702" mass="75806">MTDTPSAPPSFDPATLTAEQAAAELERLAAEIARHDTAYHQQDAPEISDADYDALVRRNAAIEAVFPELIRDDSPSRRVGAAPAAGFGKVVHAVPMLSLANVFSAEEMTEFTVGIRRFLRLEADEPLALVAEPKIDGLSVSLRYENGVLVQAATRGDGTEGENITANIRTLDEVPERLATNAPPPVMEIRGEVYMARDAFLALNARQAEAGEKAFANPRNAAAGSLRQLDPAITAKRPLRLFAYSWGEVKGAAFDSHHAFLDQLRAWGLPVNPDTALCRDETEALAHYEALGTKRAQLPYDIDGVVYKVDRVDWQKRLGFVSRAPRWATAHKFPAEQARTVLTAIDIQVGRTGALTPVARLEPVTVGGVVVSRATLHNEDEIGRKDIRAGDTVVIQRAGDVIPQVVAVVPEARPEDSAPFVYPTHCPVCGSEAERPEGEAIRRCTGGLICEAQAVERLKHFVSRNAFDIEGLGAKAVEAFFADGSIRSPADIFRLEERDRESLTKVKNRDGWGAKSADNLFRAIRDRRTISLERFIYALGIRQVGQATARLLAAHYGTIDALRAAMDAAQDPESDAYATLVNINDVGSSVARDLLAFFHEDHNRQVLDDLAGLLDIRPFERVATGGETPLSGKTIVFTGTLETLSRAEAKARAQAMGAKVTGSVSAKTDFVVVGADAGSKAAKARDLGVTTLSEPDFLALTG</sequence>
<protein>
    <recommendedName>
        <fullName evidence="3 15">DNA ligase</fullName>
        <ecNumber evidence="2 15">6.5.1.2</ecNumber>
    </recommendedName>
    <alternativeName>
        <fullName evidence="15">Polydeoxyribonucleotide synthase [NAD(+)]</fullName>
    </alternativeName>
</protein>
<dbReference type="SMART" id="SM00532">
    <property type="entry name" value="LIGANc"/>
    <property type="match status" value="1"/>
</dbReference>
<dbReference type="InterPro" id="IPR013839">
    <property type="entry name" value="DNAligase_adenylation"/>
</dbReference>
<evidence type="ECO:0000256" key="2">
    <source>
        <dbReference type="ARBA" id="ARBA00012722"/>
    </source>
</evidence>
<dbReference type="GO" id="GO:0005829">
    <property type="term" value="C:cytosol"/>
    <property type="evidence" value="ECO:0007669"/>
    <property type="project" value="TreeGrafter"/>
</dbReference>
<feature type="binding site" evidence="15">
    <location>
        <begin position="49"/>
        <end position="53"/>
    </location>
    <ligand>
        <name>NAD(+)</name>
        <dbReference type="ChEBI" id="CHEBI:57540"/>
    </ligand>
</feature>
<proteinExistence type="inferred from homology"/>
<feature type="binding site" evidence="15">
    <location>
        <position position="426"/>
    </location>
    <ligand>
        <name>Zn(2+)</name>
        <dbReference type="ChEBI" id="CHEBI:29105"/>
    </ligand>
</feature>
<dbReference type="Gene3D" id="3.40.50.10190">
    <property type="entry name" value="BRCT domain"/>
    <property type="match status" value="1"/>
</dbReference>
<name>A0A5M6IAF6_9PROT</name>
<reference evidence="18 19" key="1">
    <citation type="submission" date="2019-09" db="EMBL/GenBank/DDBJ databases">
        <title>Genome sequence of Roseospira marina, one of the more divergent members of the non-sulfur purple photosynthetic bacterial family, the Rhodospirillaceae.</title>
        <authorList>
            <person name="Meyer T."/>
            <person name="Kyndt J."/>
        </authorList>
    </citation>
    <scope>NUCLEOTIDE SEQUENCE [LARGE SCALE GENOMIC DNA]</scope>
    <source>
        <strain evidence="18 19">DSM 15113</strain>
    </source>
</reference>
<dbReference type="InterPro" id="IPR004150">
    <property type="entry name" value="NAD_DNA_ligase_OB"/>
</dbReference>
<evidence type="ECO:0000256" key="12">
    <source>
        <dbReference type="ARBA" id="ARBA00023211"/>
    </source>
</evidence>
<dbReference type="InterPro" id="IPR001357">
    <property type="entry name" value="BRCT_dom"/>
</dbReference>
<evidence type="ECO:0000256" key="5">
    <source>
        <dbReference type="ARBA" id="ARBA00022705"/>
    </source>
</evidence>
<dbReference type="InterPro" id="IPR013840">
    <property type="entry name" value="DNAligase_N"/>
</dbReference>
<dbReference type="RefSeq" id="WP_150063187.1">
    <property type="nucleotide sequence ID" value="NZ_JACHII010000011.1"/>
</dbReference>
<comment type="caution">
    <text evidence="18">The sequence shown here is derived from an EMBL/GenBank/DDBJ whole genome shotgun (WGS) entry which is preliminary data.</text>
</comment>
<keyword evidence="5 15" id="KW-0235">DNA replication</keyword>
<evidence type="ECO:0000256" key="3">
    <source>
        <dbReference type="ARBA" id="ARBA00013308"/>
    </source>
</evidence>
<keyword evidence="8 15" id="KW-0862">Zinc</keyword>
<feature type="binding site" evidence="15">
    <location>
        <position position="192"/>
    </location>
    <ligand>
        <name>NAD(+)</name>
        <dbReference type="ChEBI" id="CHEBI:57540"/>
    </ligand>
</feature>
<dbReference type="Pfam" id="PF01653">
    <property type="entry name" value="DNA_ligase_aden"/>
    <property type="match status" value="1"/>
</dbReference>
<feature type="binding site" evidence="15">
    <location>
        <position position="132"/>
    </location>
    <ligand>
        <name>NAD(+)</name>
        <dbReference type="ChEBI" id="CHEBI:57540"/>
    </ligand>
</feature>
<evidence type="ECO:0000256" key="14">
    <source>
        <dbReference type="ARBA" id="ARBA00060881"/>
    </source>
</evidence>
<evidence type="ECO:0000256" key="15">
    <source>
        <dbReference type="HAMAP-Rule" id="MF_01588"/>
    </source>
</evidence>
<dbReference type="PROSITE" id="PS50172">
    <property type="entry name" value="BRCT"/>
    <property type="match status" value="1"/>
</dbReference>
<dbReference type="Gene3D" id="1.10.287.610">
    <property type="entry name" value="Helix hairpin bin"/>
    <property type="match status" value="1"/>
</dbReference>
<dbReference type="PIRSF" id="PIRSF001604">
    <property type="entry name" value="LigA"/>
    <property type="match status" value="1"/>
</dbReference>
<keyword evidence="11 15" id="KW-0234">DNA repair</keyword>
<gene>
    <name evidence="15 18" type="primary">ligA</name>
    <name evidence="18" type="ORF">F1188_14630</name>
</gene>
<dbReference type="InterPro" id="IPR036420">
    <property type="entry name" value="BRCT_dom_sf"/>
</dbReference>
<evidence type="ECO:0000313" key="19">
    <source>
        <dbReference type="Proteomes" id="UP000324065"/>
    </source>
</evidence>
<keyword evidence="9 15" id="KW-0460">Magnesium</keyword>
<keyword evidence="12 15" id="KW-0464">Manganese</keyword>
<dbReference type="Pfam" id="PF03119">
    <property type="entry name" value="DNA_ligase_ZBD"/>
    <property type="match status" value="1"/>
</dbReference>
<accession>A0A5M6IAF6</accession>
<dbReference type="InterPro" id="IPR001679">
    <property type="entry name" value="DNA_ligase"/>
</dbReference>
<dbReference type="Gene3D" id="1.10.150.20">
    <property type="entry name" value="5' to 3' exonuclease, C-terminal subdomain"/>
    <property type="match status" value="2"/>
</dbReference>
<evidence type="ECO:0000313" key="18">
    <source>
        <dbReference type="EMBL" id="KAA5604648.1"/>
    </source>
</evidence>
<dbReference type="OrthoDB" id="9759736at2"/>
<keyword evidence="7 15" id="KW-0227">DNA damage</keyword>
<dbReference type="Pfam" id="PF12826">
    <property type="entry name" value="HHH_2"/>
    <property type="match status" value="1"/>
</dbReference>
<feature type="binding site" evidence="15">
    <location>
        <position position="308"/>
    </location>
    <ligand>
        <name>NAD(+)</name>
        <dbReference type="ChEBI" id="CHEBI:57540"/>
    </ligand>
</feature>
<dbReference type="Gene3D" id="3.30.470.30">
    <property type="entry name" value="DNA ligase/mRNA capping enzyme"/>
    <property type="match status" value="1"/>
</dbReference>
<dbReference type="InterPro" id="IPR010994">
    <property type="entry name" value="RuvA_2-like"/>
</dbReference>